<accession>A0A6J6LUV5</accession>
<reference evidence="1" key="1">
    <citation type="submission" date="2020-05" db="EMBL/GenBank/DDBJ databases">
        <authorList>
            <person name="Chiriac C."/>
            <person name="Salcher M."/>
            <person name="Ghai R."/>
            <person name="Kavagutti S V."/>
        </authorList>
    </citation>
    <scope>NUCLEOTIDE SEQUENCE</scope>
</reference>
<organism evidence="1">
    <name type="scientific">freshwater metagenome</name>
    <dbReference type="NCBI Taxonomy" id="449393"/>
    <lineage>
        <taxon>unclassified sequences</taxon>
        <taxon>metagenomes</taxon>
        <taxon>ecological metagenomes</taxon>
    </lineage>
</organism>
<evidence type="ECO:0000313" key="1">
    <source>
        <dbReference type="EMBL" id="CAB4665531.1"/>
    </source>
</evidence>
<name>A0A6J6LUV5_9ZZZZ</name>
<gene>
    <name evidence="1" type="ORF">UFOPK2350_00028</name>
</gene>
<dbReference type="AlphaFoldDB" id="A0A6J6LUV5"/>
<sequence length="119" mass="13295">MATVLKSLSVGDGAVDDEFLKYRLRALFREARHAARAIEIGDQVSNDDLDDLHQLLGHRPADWFTGEAELEAFVLADAETGTYDEELLVLFHKRNLRAHQLLGPPGSAMATHLPIQTFR</sequence>
<proteinExistence type="predicted"/>
<dbReference type="EMBL" id="CAEZXE010000002">
    <property type="protein sequence ID" value="CAB4665531.1"/>
    <property type="molecule type" value="Genomic_DNA"/>
</dbReference>
<protein>
    <submittedName>
        <fullName evidence="1">Unannotated protein</fullName>
    </submittedName>
</protein>